<comment type="catalytic activity">
    <reaction evidence="5">
        <text>RNA(n) + a ribonucleoside 5'-triphosphate = RNA(n+1) + diphosphate</text>
        <dbReference type="Rhea" id="RHEA:21248"/>
        <dbReference type="Rhea" id="RHEA-COMP:14527"/>
        <dbReference type="Rhea" id="RHEA-COMP:17342"/>
        <dbReference type="ChEBI" id="CHEBI:33019"/>
        <dbReference type="ChEBI" id="CHEBI:61557"/>
        <dbReference type="ChEBI" id="CHEBI:140395"/>
        <dbReference type="EC" id="2.7.7.6"/>
    </reaction>
</comment>
<comment type="function">
    <text evidence="5">A non-essential component of RNA polymerase (RNAP).</text>
</comment>
<dbReference type="GO" id="GO:0003677">
    <property type="term" value="F:DNA binding"/>
    <property type="evidence" value="ECO:0007669"/>
    <property type="project" value="UniProtKB-UniRule"/>
</dbReference>
<comment type="subunit">
    <text evidence="5">RNAP is composed of a core of 2 alpha, a beta and a beta' subunit. The core is associated with a delta subunit, and at least one of epsilon or omega. When a sigma factor is associated with the core the holoenzyme is formed, which can initiate transcription.</text>
</comment>
<reference evidence="6" key="1">
    <citation type="submission" date="2010-07" db="EMBL/GenBank/DDBJ databases">
        <authorList>
            <person name="Muzny D."/>
            <person name="Qin X."/>
            <person name="Deng J."/>
            <person name="Jiang H."/>
            <person name="Liu Y."/>
            <person name="Qu J."/>
            <person name="Song X.-Z."/>
            <person name="Zhang L."/>
            <person name="Thornton R."/>
            <person name="Coyle M."/>
            <person name="Francisco L."/>
            <person name="Jackson L."/>
            <person name="Javaid M."/>
            <person name="Korchina V."/>
            <person name="Kovar C."/>
            <person name="Mata R."/>
            <person name="Mathew T."/>
            <person name="Ngo R."/>
            <person name="Nguyen L."/>
            <person name="Nguyen N."/>
            <person name="Okwuonu G."/>
            <person name="Ongeri F."/>
            <person name="Pham C."/>
            <person name="Simmons D."/>
            <person name="Wilczek-Boney K."/>
            <person name="Hale W."/>
            <person name="Jakkamsetti A."/>
            <person name="Pham P."/>
            <person name="Ruth R."/>
            <person name="San Lucas F."/>
            <person name="Warren J."/>
            <person name="Zhang J."/>
            <person name="Zhao Z."/>
            <person name="Zhou C."/>
            <person name="Zhu D."/>
            <person name="Lee S."/>
            <person name="Bess C."/>
            <person name="Blankenburg K."/>
            <person name="Forbes L."/>
            <person name="Fu Q."/>
            <person name="Gubbala S."/>
            <person name="Hirani K."/>
            <person name="Jayaseelan J.C."/>
            <person name="Lara F."/>
            <person name="Munidasa M."/>
            <person name="Palculict T."/>
            <person name="Patil S."/>
            <person name="Pu L.-L."/>
            <person name="Saada N."/>
            <person name="Tang L."/>
            <person name="Weissenberger G."/>
            <person name="Zhu Y."/>
            <person name="Hemphill L."/>
            <person name="Shang Y."/>
            <person name="Youmans B."/>
            <person name="Ayvaz T."/>
            <person name="Ross M."/>
            <person name="Santibanez J."/>
            <person name="Aqrawi P."/>
            <person name="Gross S."/>
            <person name="Joshi V."/>
            <person name="Fowler G."/>
            <person name="Nazareth L."/>
            <person name="Reid J."/>
            <person name="Worley K."/>
            <person name="Petrosino J."/>
            <person name="Highlander S."/>
            <person name="Gibbs R."/>
        </authorList>
    </citation>
    <scope>NUCLEOTIDE SEQUENCE [LARGE SCALE GENOMIC DNA]</scope>
    <source>
        <strain evidence="6">DSM 20284</strain>
    </source>
</reference>
<keyword evidence="7" id="KW-1185">Reference proteome</keyword>
<comment type="similarity">
    <text evidence="5">Belongs to the RNA polymerase subunit epsilon family.</text>
</comment>
<evidence type="ECO:0000256" key="3">
    <source>
        <dbReference type="ARBA" id="ARBA00022695"/>
    </source>
</evidence>
<proteinExistence type="inferred from homology"/>
<dbReference type="InterPro" id="IPR009907">
    <property type="entry name" value="RpoY"/>
</dbReference>
<keyword evidence="4 5" id="KW-0804">Transcription</keyword>
<protein>
    <recommendedName>
        <fullName evidence="5">DNA-directed RNA polymerase subunit epsilon</fullName>
        <shortName evidence="5">RNAP epsilon subunit</shortName>
        <ecNumber evidence="5">2.7.7.6</ecNumber>
    </recommendedName>
    <alternativeName>
        <fullName evidence="5">RNA polymerase epsilon subunit</fullName>
    </alternativeName>
    <alternativeName>
        <fullName evidence="5">Transcriptase subunit epsilon</fullName>
    </alternativeName>
</protein>
<evidence type="ECO:0000313" key="7">
    <source>
        <dbReference type="Proteomes" id="UP000004470"/>
    </source>
</evidence>
<evidence type="ECO:0000256" key="4">
    <source>
        <dbReference type="ARBA" id="ARBA00023163"/>
    </source>
</evidence>
<dbReference type="AlphaFoldDB" id="E0NEA1"/>
<dbReference type="Proteomes" id="UP000004470">
    <property type="component" value="Unassembled WGS sequence"/>
</dbReference>
<evidence type="ECO:0000313" key="6">
    <source>
        <dbReference type="EMBL" id="EFL96560.1"/>
    </source>
</evidence>
<accession>E0NEA1</accession>
<organism evidence="6 7">
    <name type="scientific">Pediococcus acidilactici DSM 20284</name>
    <dbReference type="NCBI Taxonomy" id="862514"/>
    <lineage>
        <taxon>Bacteria</taxon>
        <taxon>Bacillati</taxon>
        <taxon>Bacillota</taxon>
        <taxon>Bacilli</taxon>
        <taxon>Lactobacillales</taxon>
        <taxon>Lactobacillaceae</taxon>
        <taxon>Pediococcus</taxon>
        <taxon>Pediococcus acidilactici group</taxon>
    </lineage>
</organism>
<gene>
    <name evidence="5" type="primary">rpoY</name>
    <name evidence="6" type="ORF">HMPREF0623_0611</name>
</gene>
<dbReference type="HOGENOM" id="CLU_187518_0_0_9"/>
<name>E0NEA1_PEDAC</name>
<keyword evidence="1 5" id="KW-0240">DNA-directed RNA polymerase</keyword>
<evidence type="ECO:0000256" key="1">
    <source>
        <dbReference type="ARBA" id="ARBA00022478"/>
    </source>
</evidence>
<dbReference type="GO" id="GO:0000428">
    <property type="term" value="C:DNA-directed RNA polymerase complex"/>
    <property type="evidence" value="ECO:0007669"/>
    <property type="project" value="UniProtKB-KW"/>
</dbReference>
<dbReference type="GO" id="GO:0006351">
    <property type="term" value="P:DNA-templated transcription"/>
    <property type="evidence" value="ECO:0007669"/>
    <property type="project" value="UniProtKB-UniRule"/>
</dbReference>
<keyword evidence="3 5" id="KW-0548">Nucleotidyltransferase</keyword>
<evidence type="ECO:0000256" key="5">
    <source>
        <dbReference type="HAMAP-Rule" id="MF_01553"/>
    </source>
</evidence>
<sequence>MKKEGKNMIFKIYYQESKKEMPRRENTRSLYIEADSQPEAIKRVEDHNPDFNLEQIEVLEGKALEYEQQGVNYKLVEY</sequence>
<dbReference type="Pfam" id="PF07288">
    <property type="entry name" value="RpoY"/>
    <property type="match status" value="1"/>
</dbReference>
<dbReference type="EC" id="2.7.7.6" evidence="5"/>
<dbReference type="HAMAP" id="MF_01553">
    <property type="entry name" value="RNApol_bact_RpoY"/>
    <property type="match status" value="1"/>
</dbReference>
<evidence type="ECO:0000256" key="2">
    <source>
        <dbReference type="ARBA" id="ARBA00022679"/>
    </source>
</evidence>
<comment type="caution">
    <text evidence="6">The sequence shown here is derived from an EMBL/GenBank/DDBJ whole genome shotgun (WGS) entry which is preliminary data.</text>
</comment>
<dbReference type="Gene3D" id="3.10.20.730">
    <property type="entry name" value="RNAP, epsilon subunit-like"/>
    <property type="match status" value="1"/>
</dbReference>
<dbReference type="EMBL" id="AEEG01000002">
    <property type="protein sequence ID" value="EFL96560.1"/>
    <property type="molecule type" value="Genomic_DNA"/>
</dbReference>
<keyword evidence="2 5" id="KW-0808">Transferase</keyword>
<dbReference type="eggNOG" id="COG5503">
    <property type="taxonomic scope" value="Bacteria"/>
</dbReference>
<dbReference type="GO" id="GO:0003899">
    <property type="term" value="F:DNA-directed RNA polymerase activity"/>
    <property type="evidence" value="ECO:0007669"/>
    <property type="project" value="UniProtKB-UniRule"/>
</dbReference>